<dbReference type="AlphaFoldDB" id="A0A8S2VWF2"/>
<evidence type="ECO:0000313" key="3">
    <source>
        <dbReference type="Proteomes" id="UP000681967"/>
    </source>
</evidence>
<name>A0A8S2VWF2_9BILA</name>
<sequence>TSITHENLLKSLKRFLSEFAIEGTIQGMTHAAILTLTECLLHHQYFIYHNCIFRQVIGGGTGLYLIHILIEIYLFYWQQPLRMYQNQREIFLRCFDHLFLTWNEPLEKLDEILNMMDHFETSISHLEDHTFYTSIYHDWKYEPFTLPILRKTLSLTPPSIFRLTLVRAVLCYSQLQVFDIEQQYIEYSFLFHRYSFKSMRVLVKEFLCEFNATDLLVSHNQMTYDKLRQTVLEYRQHRLELQRERLDEDQKACIWYIHTRFKGVALAHAKRNPIQLLPDCFPNFSDSLKVIKLEIIGIPNYPSNTF</sequence>
<accession>A0A8S2VWF2</accession>
<protein>
    <submittedName>
        <fullName evidence="2">Uncharacterized protein</fullName>
    </submittedName>
</protein>
<proteinExistence type="predicted"/>
<keyword evidence="1" id="KW-0812">Transmembrane</keyword>
<evidence type="ECO:0000313" key="2">
    <source>
        <dbReference type="EMBL" id="CAF4415297.1"/>
    </source>
</evidence>
<feature type="transmembrane region" description="Helical" evidence="1">
    <location>
        <begin position="52"/>
        <end position="76"/>
    </location>
</feature>
<gene>
    <name evidence="2" type="ORF">BYL167_LOCUS32188</name>
</gene>
<dbReference type="Proteomes" id="UP000681967">
    <property type="component" value="Unassembled WGS sequence"/>
</dbReference>
<keyword evidence="1" id="KW-1133">Transmembrane helix</keyword>
<feature type="non-terminal residue" evidence="2">
    <location>
        <position position="1"/>
    </location>
</feature>
<evidence type="ECO:0000256" key="1">
    <source>
        <dbReference type="SAM" id="Phobius"/>
    </source>
</evidence>
<comment type="caution">
    <text evidence="2">The sequence shown here is derived from an EMBL/GenBank/DDBJ whole genome shotgun (WGS) entry which is preliminary data.</text>
</comment>
<dbReference type="EMBL" id="CAJOBH010058950">
    <property type="protein sequence ID" value="CAF4415297.1"/>
    <property type="molecule type" value="Genomic_DNA"/>
</dbReference>
<keyword evidence="1" id="KW-0472">Membrane</keyword>
<organism evidence="2 3">
    <name type="scientific">Rotaria magnacalcarata</name>
    <dbReference type="NCBI Taxonomy" id="392030"/>
    <lineage>
        <taxon>Eukaryota</taxon>
        <taxon>Metazoa</taxon>
        <taxon>Spiralia</taxon>
        <taxon>Gnathifera</taxon>
        <taxon>Rotifera</taxon>
        <taxon>Eurotatoria</taxon>
        <taxon>Bdelloidea</taxon>
        <taxon>Philodinida</taxon>
        <taxon>Philodinidae</taxon>
        <taxon>Rotaria</taxon>
    </lineage>
</organism>
<reference evidence="2" key="1">
    <citation type="submission" date="2021-02" db="EMBL/GenBank/DDBJ databases">
        <authorList>
            <person name="Nowell W R."/>
        </authorList>
    </citation>
    <scope>NUCLEOTIDE SEQUENCE</scope>
</reference>